<name>A0A197K5W9_9FUNG</name>
<proteinExistence type="predicted"/>
<feature type="non-terminal residue" evidence="2">
    <location>
        <position position="128"/>
    </location>
</feature>
<dbReference type="EMBL" id="KV442027">
    <property type="protein sequence ID" value="OAQ31844.1"/>
    <property type="molecule type" value="Genomic_DNA"/>
</dbReference>
<keyword evidence="3" id="KW-1185">Reference proteome</keyword>
<dbReference type="OrthoDB" id="2399690at2759"/>
<dbReference type="AlphaFoldDB" id="A0A197K5W9"/>
<dbReference type="Proteomes" id="UP000078512">
    <property type="component" value="Unassembled WGS sequence"/>
</dbReference>
<evidence type="ECO:0000313" key="3">
    <source>
        <dbReference type="Proteomes" id="UP000078512"/>
    </source>
</evidence>
<organism evidence="2 3">
    <name type="scientific">Linnemannia elongata AG-77</name>
    <dbReference type="NCBI Taxonomy" id="1314771"/>
    <lineage>
        <taxon>Eukaryota</taxon>
        <taxon>Fungi</taxon>
        <taxon>Fungi incertae sedis</taxon>
        <taxon>Mucoromycota</taxon>
        <taxon>Mortierellomycotina</taxon>
        <taxon>Mortierellomycetes</taxon>
        <taxon>Mortierellales</taxon>
        <taxon>Mortierellaceae</taxon>
        <taxon>Linnemannia</taxon>
    </lineage>
</organism>
<reference evidence="2 3" key="1">
    <citation type="submission" date="2016-05" db="EMBL/GenBank/DDBJ databases">
        <title>Genome sequencing reveals origins of a unique bacterial endosymbiosis in the earliest lineages of terrestrial Fungi.</title>
        <authorList>
            <consortium name="DOE Joint Genome Institute"/>
            <person name="Uehling J."/>
            <person name="Gryganskyi A."/>
            <person name="Hameed K."/>
            <person name="Tschaplinski T."/>
            <person name="Misztal P."/>
            <person name="Wu S."/>
            <person name="Desiro A."/>
            <person name="Vande Pol N."/>
            <person name="Du Z.-Y."/>
            <person name="Zienkiewicz A."/>
            <person name="Zienkiewicz K."/>
            <person name="Morin E."/>
            <person name="Tisserant E."/>
            <person name="Splivallo R."/>
            <person name="Hainaut M."/>
            <person name="Henrissat B."/>
            <person name="Ohm R."/>
            <person name="Kuo A."/>
            <person name="Yan J."/>
            <person name="Lipzen A."/>
            <person name="Nolan M."/>
            <person name="Labutti K."/>
            <person name="Barry K."/>
            <person name="Goldstein A."/>
            <person name="Labbe J."/>
            <person name="Schadt C."/>
            <person name="Tuskan G."/>
            <person name="Grigoriev I."/>
            <person name="Martin F."/>
            <person name="Vilgalys R."/>
            <person name="Bonito G."/>
        </authorList>
    </citation>
    <scope>NUCLEOTIDE SEQUENCE [LARGE SCALE GENOMIC DNA]</scope>
    <source>
        <strain evidence="2 3">AG-77</strain>
    </source>
</reference>
<sequence>MLRRYEGDRNYNKRPCYDPQELARQMQYATEEQVRRLRSQCLNLPETPEPPKPEIYIEPYGYDQPLGATQPNSNTSLDAPDLPTKPLMTMAYEFLDSTKTVLLLMGDPGSGKTVFVKQLERKLWGEYN</sequence>
<evidence type="ECO:0000256" key="1">
    <source>
        <dbReference type="SAM" id="MobiDB-lite"/>
    </source>
</evidence>
<accession>A0A197K5W9</accession>
<feature type="compositionally biased region" description="Polar residues" evidence="1">
    <location>
        <begin position="67"/>
        <end position="77"/>
    </location>
</feature>
<feature type="region of interest" description="Disordered" evidence="1">
    <location>
        <begin position="43"/>
        <end position="82"/>
    </location>
</feature>
<protein>
    <submittedName>
        <fullName evidence="2">Uncharacterized protein</fullName>
    </submittedName>
</protein>
<evidence type="ECO:0000313" key="2">
    <source>
        <dbReference type="EMBL" id="OAQ31844.1"/>
    </source>
</evidence>
<gene>
    <name evidence="2" type="ORF">K457DRAFT_16745</name>
</gene>